<reference evidence="3" key="1">
    <citation type="submission" date="2016-10" db="EMBL/GenBank/DDBJ databases">
        <authorList>
            <person name="Varghese N."/>
            <person name="Submissions S."/>
        </authorList>
    </citation>
    <scope>NUCLEOTIDE SEQUENCE [LARGE SCALE GENOMIC DNA]</scope>
    <source>
        <strain evidence="3">CGMCC 4.3147</strain>
    </source>
</reference>
<dbReference type="InterPro" id="IPR052523">
    <property type="entry name" value="Trichothecene_AcTrans"/>
</dbReference>
<dbReference type="InterPro" id="IPR000182">
    <property type="entry name" value="GNAT_dom"/>
</dbReference>
<dbReference type="Gene3D" id="3.40.630.30">
    <property type="match status" value="1"/>
</dbReference>
<proteinExistence type="predicted"/>
<dbReference type="STRING" id="380244.SAMN05216298_2860"/>
<sequence>MTVSAYGAVAAMLADEFNDLPTAKWLVADPDERLKAVRGQFELLVEHALGHGGVVTSGDLDGAVVWFDHTVAAPVIPDYDDRLLAACGAHTERFRHLDRVMEEHHPQAPHHYVALVGVRRKRRGKGIATAMLRRHHRALDRDGIPAYLEAVSPQTAKLYATLGYRPLGDRYGLVDGGPWLYPMWREPQTA</sequence>
<dbReference type="AlphaFoldDB" id="A0A1G9HVX0"/>
<dbReference type="GO" id="GO:0016747">
    <property type="term" value="F:acyltransferase activity, transferring groups other than amino-acyl groups"/>
    <property type="evidence" value="ECO:0007669"/>
    <property type="project" value="InterPro"/>
</dbReference>
<organism evidence="2 3">
    <name type="scientific">Glycomyces sambucus</name>
    <dbReference type="NCBI Taxonomy" id="380244"/>
    <lineage>
        <taxon>Bacteria</taxon>
        <taxon>Bacillati</taxon>
        <taxon>Actinomycetota</taxon>
        <taxon>Actinomycetes</taxon>
        <taxon>Glycomycetales</taxon>
        <taxon>Glycomycetaceae</taxon>
        <taxon>Glycomyces</taxon>
    </lineage>
</organism>
<keyword evidence="3" id="KW-1185">Reference proteome</keyword>
<feature type="domain" description="N-acetyltransferase" evidence="1">
    <location>
        <begin position="77"/>
        <end position="164"/>
    </location>
</feature>
<name>A0A1G9HVX0_9ACTN</name>
<dbReference type="PANTHER" id="PTHR42791:SF1">
    <property type="entry name" value="N-ACETYLTRANSFERASE DOMAIN-CONTAINING PROTEIN"/>
    <property type="match status" value="1"/>
</dbReference>
<dbReference type="InterPro" id="IPR016181">
    <property type="entry name" value="Acyl_CoA_acyltransferase"/>
</dbReference>
<protein>
    <submittedName>
        <fullName evidence="2">Acetyltransferase (GNAT) family protein</fullName>
    </submittedName>
</protein>
<evidence type="ECO:0000313" key="2">
    <source>
        <dbReference type="EMBL" id="SDL16966.1"/>
    </source>
</evidence>
<evidence type="ECO:0000259" key="1">
    <source>
        <dbReference type="Pfam" id="PF00583"/>
    </source>
</evidence>
<dbReference type="EMBL" id="FNGF01000004">
    <property type="protein sequence ID" value="SDL16966.1"/>
    <property type="molecule type" value="Genomic_DNA"/>
</dbReference>
<keyword evidence="2" id="KW-0808">Transferase</keyword>
<dbReference type="SUPFAM" id="SSF55729">
    <property type="entry name" value="Acyl-CoA N-acyltransferases (Nat)"/>
    <property type="match status" value="1"/>
</dbReference>
<evidence type="ECO:0000313" key="3">
    <source>
        <dbReference type="Proteomes" id="UP000198662"/>
    </source>
</evidence>
<dbReference type="PANTHER" id="PTHR42791">
    <property type="entry name" value="GNAT FAMILY ACETYLTRANSFERASE"/>
    <property type="match status" value="1"/>
</dbReference>
<dbReference type="Proteomes" id="UP000198662">
    <property type="component" value="Unassembled WGS sequence"/>
</dbReference>
<dbReference type="OrthoDB" id="7057833at2"/>
<dbReference type="RefSeq" id="WP_143034785.1">
    <property type="nucleotide sequence ID" value="NZ_FNGF01000004.1"/>
</dbReference>
<dbReference type="Pfam" id="PF00583">
    <property type="entry name" value="Acetyltransf_1"/>
    <property type="match status" value="1"/>
</dbReference>
<accession>A0A1G9HVX0</accession>
<gene>
    <name evidence="2" type="ORF">SAMN05216298_2860</name>
</gene>